<evidence type="ECO:0000256" key="1">
    <source>
        <dbReference type="ARBA" id="ARBA00006420"/>
    </source>
</evidence>
<dbReference type="GO" id="GO:0005506">
    <property type="term" value="F:iron ion binding"/>
    <property type="evidence" value="ECO:0007669"/>
    <property type="project" value="InterPro"/>
</dbReference>
<sequence>MAGVPTPEAAEGRTEAQLAAIYQELILDHYRRPRNKGALEAPDASAERRNPLCGDEIVLQLAFDGDVVREARFTGRGCSISQASASMLTQALRGRTRAEADALLRRFTALVHGDAEAARDGALGELRALQGVARFPARIRCATLAWSALDEALRDA</sequence>
<accession>A0AA37Q518</accession>
<evidence type="ECO:0000313" key="3">
    <source>
        <dbReference type="EMBL" id="GLC26719.1"/>
    </source>
</evidence>
<dbReference type="InterPro" id="IPR002871">
    <property type="entry name" value="NIF_FeS_clus_asmbl_NifU_N"/>
</dbReference>
<dbReference type="Pfam" id="PF01592">
    <property type="entry name" value="NifU_N"/>
    <property type="match status" value="1"/>
</dbReference>
<comment type="caution">
    <text evidence="3">The sequence shown here is derived from an EMBL/GenBank/DDBJ whole genome shotgun (WGS) entry which is preliminary data.</text>
</comment>
<dbReference type="FunFam" id="3.90.1010.10:FF:000002">
    <property type="entry name" value="Iron-sulfur cluster assembly scaffold protein NifU"/>
    <property type="match status" value="1"/>
</dbReference>
<dbReference type="PANTHER" id="PTHR10093">
    <property type="entry name" value="IRON-SULFUR CLUSTER ASSEMBLY ENZYME NIFU HOMOLOG"/>
    <property type="match status" value="1"/>
</dbReference>
<dbReference type="CDD" id="cd06664">
    <property type="entry name" value="IscU_like"/>
    <property type="match status" value="1"/>
</dbReference>
<dbReference type="Gene3D" id="3.90.1010.10">
    <property type="match status" value="1"/>
</dbReference>
<proteinExistence type="inferred from homology"/>
<comment type="similarity">
    <text evidence="1">Belongs to the NifU family.</text>
</comment>
<organism evidence="3 4">
    <name type="scientific">Roseisolibacter agri</name>
    <dbReference type="NCBI Taxonomy" id="2014610"/>
    <lineage>
        <taxon>Bacteria</taxon>
        <taxon>Pseudomonadati</taxon>
        <taxon>Gemmatimonadota</taxon>
        <taxon>Gemmatimonadia</taxon>
        <taxon>Gemmatimonadales</taxon>
        <taxon>Gemmatimonadaceae</taxon>
        <taxon>Roseisolibacter</taxon>
    </lineage>
</organism>
<reference evidence="3" key="1">
    <citation type="submission" date="2022-08" db="EMBL/GenBank/DDBJ databases">
        <title>Draft genome sequencing of Roseisolibacter agri AW1220.</title>
        <authorList>
            <person name="Tobiishi Y."/>
            <person name="Tonouchi A."/>
        </authorList>
    </citation>
    <scope>NUCLEOTIDE SEQUENCE</scope>
    <source>
        <strain evidence="3">AW1220</strain>
    </source>
</reference>
<dbReference type="GO" id="GO:0016226">
    <property type="term" value="P:iron-sulfur cluster assembly"/>
    <property type="evidence" value="ECO:0007669"/>
    <property type="project" value="InterPro"/>
</dbReference>
<keyword evidence="4" id="KW-1185">Reference proteome</keyword>
<dbReference type="NCBIfam" id="TIGR01994">
    <property type="entry name" value="SUF_scaf_2"/>
    <property type="match status" value="1"/>
</dbReference>
<evidence type="ECO:0000259" key="2">
    <source>
        <dbReference type="Pfam" id="PF01592"/>
    </source>
</evidence>
<protein>
    <submittedName>
        <fullName evidence="3">Iron-sulfur cluster assembly scaffold protein</fullName>
    </submittedName>
</protein>
<evidence type="ECO:0000313" key="4">
    <source>
        <dbReference type="Proteomes" id="UP001161325"/>
    </source>
</evidence>
<dbReference type="AlphaFoldDB" id="A0AA37Q518"/>
<name>A0AA37Q518_9BACT</name>
<feature type="domain" description="NIF system FeS cluster assembly NifU N-terminal" evidence="2">
    <location>
        <begin position="22"/>
        <end position="141"/>
    </location>
</feature>
<dbReference type="EMBL" id="BRXS01000005">
    <property type="protein sequence ID" value="GLC26719.1"/>
    <property type="molecule type" value="Genomic_DNA"/>
</dbReference>
<dbReference type="Proteomes" id="UP001161325">
    <property type="component" value="Unassembled WGS sequence"/>
</dbReference>
<gene>
    <name evidence="3" type="ORF">rosag_32320</name>
</gene>
<dbReference type="RefSeq" id="WP_284351174.1">
    <property type="nucleotide sequence ID" value="NZ_BRXS01000005.1"/>
</dbReference>
<dbReference type="GO" id="GO:0051536">
    <property type="term" value="F:iron-sulfur cluster binding"/>
    <property type="evidence" value="ECO:0007669"/>
    <property type="project" value="InterPro"/>
</dbReference>
<dbReference type="SUPFAM" id="SSF82649">
    <property type="entry name" value="SufE/NifU"/>
    <property type="match status" value="1"/>
</dbReference>